<sequence length="68" mass="7245">MLCRNGSDQVAGPPLSLWCNKGEVTGTRKSNKDGPTRHKRERGGDGVRPAAFMSNAALERDYKGGNAG</sequence>
<evidence type="ECO:0000256" key="1">
    <source>
        <dbReference type="SAM" id="MobiDB-lite"/>
    </source>
</evidence>
<gene>
    <name evidence="2" type="ORF">EYF80_054611</name>
</gene>
<feature type="compositionally biased region" description="Basic and acidic residues" evidence="1">
    <location>
        <begin position="58"/>
        <end position="68"/>
    </location>
</feature>
<comment type="caution">
    <text evidence="2">The sequence shown here is derived from an EMBL/GenBank/DDBJ whole genome shotgun (WGS) entry which is preliminary data.</text>
</comment>
<dbReference type="AlphaFoldDB" id="A0A4Z2F1X9"/>
<reference evidence="2 3" key="1">
    <citation type="submission" date="2019-03" db="EMBL/GenBank/DDBJ databases">
        <title>First draft genome of Liparis tanakae, snailfish: a comprehensive survey of snailfish specific genes.</title>
        <authorList>
            <person name="Kim W."/>
            <person name="Song I."/>
            <person name="Jeong J.-H."/>
            <person name="Kim D."/>
            <person name="Kim S."/>
            <person name="Ryu S."/>
            <person name="Song J.Y."/>
            <person name="Lee S.K."/>
        </authorList>
    </citation>
    <scope>NUCLEOTIDE SEQUENCE [LARGE SCALE GENOMIC DNA]</scope>
    <source>
        <tissue evidence="2">Muscle</tissue>
    </source>
</reference>
<evidence type="ECO:0000313" key="2">
    <source>
        <dbReference type="EMBL" id="TNN35216.1"/>
    </source>
</evidence>
<organism evidence="2 3">
    <name type="scientific">Liparis tanakae</name>
    <name type="common">Tanaka's snailfish</name>
    <dbReference type="NCBI Taxonomy" id="230148"/>
    <lineage>
        <taxon>Eukaryota</taxon>
        <taxon>Metazoa</taxon>
        <taxon>Chordata</taxon>
        <taxon>Craniata</taxon>
        <taxon>Vertebrata</taxon>
        <taxon>Euteleostomi</taxon>
        <taxon>Actinopterygii</taxon>
        <taxon>Neopterygii</taxon>
        <taxon>Teleostei</taxon>
        <taxon>Neoteleostei</taxon>
        <taxon>Acanthomorphata</taxon>
        <taxon>Eupercaria</taxon>
        <taxon>Perciformes</taxon>
        <taxon>Cottioidei</taxon>
        <taxon>Cottales</taxon>
        <taxon>Liparidae</taxon>
        <taxon>Liparis</taxon>
    </lineage>
</organism>
<proteinExistence type="predicted"/>
<keyword evidence="3" id="KW-1185">Reference proteome</keyword>
<evidence type="ECO:0000313" key="3">
    <source>
        <dbReference type="Proteomes" id="UP000314294"/>
    </source>
</evidence>
<dbReference type="EMBL" id="SRLO01001808">
    <property type="protein sequence ID" value="TNN35216.1"/>
    <property type="molecule type" value="Genomic_DNA"/>
</dbReference>
<accession>A0A4Z2F1X9</accession>
<name>A0A4Z2F1X9_9TELE</name>
<dbReference type="Proteomes" id="UP000314294">
    <property type="component" value="Unassembled WGS sequence"/>
</dbReference>
<feature type="region of interest" description="Disordered" evidence="1">
    <location>
        <begin position="1"/>
        <end position="68"/>
    </location>
</feature>
<protein>
    <submittedName>
        <fullName evidence="2">Uncharacterized protein</fullName>
    </submittedName>
</protein>